<dbReference type="InterPro" id="IPR041479">
    <property type="entry name" value="TetR_CgmR_C"/>
</dbReference>
<proteinExistence type="predicted"/>
<dbReference type="Proteomes" id="UP000291101">
    <property type="component" value="Unassembled WGS sequence"/>
</dbReference>
<dbReference type="EMBL" id="SDWV01000015">
    <property type="protein sequence ID" value="RYC07360.1"/>
    <property type="molecule type" value="Genomic_DNA"/>
</dbReference>
<dbReference type="RefSeq" id="WP_129427668.1">
    <property type="nucleotide sequence ID" value="NZ_SDWV01000015.1"/>
</dbReference>
<dbReference type="InterPro" id="IPR009057">
    <property type="entry name" value="Homeodomain-like_sf"/>
</dbReference>
<accession>A0A4Q2SSN5</accession>
<organism evidence="2 3">
    <name type="scientific">Nocardioides zhouii</name>
    <dbReference type="NCBI Taxonomy" id="1168729"/>
    <lineage>
        <taxon>Bacteria</taxon>
        <taxon>Bacillati</taxon>
        <taxon>Actinomycetota</taxon>
        <taxon>Actinomycetes</taxon>
        <taxon>Propionibacteriales</taxon>
        <taxon>Nocardioidaceae</taxon>
        <taxon>Nocardioides</taxon>
    </lineage>
</organism>
<protein>
    <recommendedName>
        <fullName evidence="1">TetR transcriptional regulator CgmR-like C-terminal domain-containing protein</fullName>
    </recommendedName>
</protein>
<dbReference type="OrthoDB" id="5112469at2"/>
<comment type="caution">
    <text evidence="2">The sequence shown here is derived from an EMBL/GenBank/DDBJ whole genome shotgun (WGS) entry which is preliminary data.</text>
</comment>
<sequence>MNADDVLDAMQDLIISEGQPPSIQAIAGTLGRTKQAVLHYFPDRGALEAALAARAVARVDEAMTAAARRGDAAATYLRLSLPTTEDRAVALLVLASLRTRDSLPSDIDAAIERWEGLIAAELGNPLRAEVIRLVGDGLFVESLFGEAPSAQRIEDLVAHLVGRDDDKGSSK</sequence>
<evidence type="ECO:0000313" key="3">
    <source>
        <dbReference type="Proteomes" id="UP000291101"/>
    </source>
</evidence>
<evidence type="ECO:0000313" key="2">
    <source>
        <dbReference type="EMBL" id="RYC07360.1"/>
    </source>
</evidence>
<keyword evidence="3" id="KW-1185">Reference proteome</keyword>
<dbReference type="AlphaFoldDB" id="A0A4Q2SSN5"/>
<gene>
    <name evidence="2" type="ORF">EUA94_14865</name>
</gene>
<dbReference type="Pfam" id="PF17937">
    <property type="entry name" value="TetR_C_28"/>
    <property type="match status" value="1"/>
</dbReference>
<evidence type="ECO:0000259" key="1">
    <source>
        <dbReference type="Pfam" id="PF17937"/>
    </source>
</evidence>
<dbReference type="SUPFAM" id="SSF46689">
    <property type="entry name" value="Homeodomain-like"/>
    <property type="match status" value="1"/>
</dbReference>
<dbReference type="Gene3D" id="1.10.357.10">
    <property type="entry name" value="Tetracycline Repressor, domain 2"/>
    <property type="match status" value="1"/>
</dbReference>
<reference evidence="2 3" key="1">
    <citation type="submission" date="2019-01" db="EMBL/GenBank/DDBJ databases">
        <title>Novel species of Nocardioides.</title>
        <authorList>
            <person name="Liu Q."/>
            <person name="X Y.-H."/>
        </authorList>
    </citation>
    <scope>NUCLEOTIDE SEQUENCE [LARGE SCALE GENOMIC DNA]</scope>
    <source>
        <strain evidence="2 3">HLT2-9</strain>
    </source>
</reference>
<feature type="domain" description="TetR transcriptional regulator CgmR-like C-terminal" evidence="1">
    <location>
        <begin position="71"/>
        <end position="161"/>
    </location>
</feature>
<name>A0A4Q2SSN5_9ACTN</name>